<dbReference type="Proteomes" id="UP000003980">
    <property type="component" value="Unassembled WGS sequence"/>
</dbReference>
<dbReference type="Gene3D" id="3.70.10.10">
    <property type="match status" value="1"/>
</dbReference>
<comment type="similarity">
    <text evidence="1 4 5">Belongs to the PCNA family.</text>
</comment>
<name>H2C6Y9_9CREN</name>
<dbReference type="OrthoDB" id="14749at2157"/>
<dbReference type="GO" id="GO:0006275">
    <property type="term" value="P:regulation of DNA replication"/>
    <property type="evidence" value="ECO:0007669"/>
    <property type="project" value="UniProtKB-UniRule"/>
</dbReference>
<comment type="subunit">
    <text evidence="4">Homotrimer. The subunits circularize to form a toroid; DNA passes through its center. Replication factor C (RFC) is required to load the toroid on the DNA.</text>
</comment>
<dbReference type="Pfam" id="PF00705">
    <property type="entry name" value="PCNA_N"/>
    <property type="match status" value="1"/>
</dbReference>
<evidence type="ECO:0000313" key="10">
    <source>
        <dbReference type="Proteomes" id="UP000003980"/>
    </source>
</evidence>
<comment type="function">
    <text evidence="4">Sliding clamp subunit that acts as a moving platform for DNA processing. Responsible for tethering the catalytic subunit of DNA polymerase and other proteins to DNA during high-speed replication.</text>
</comment>
<evidence type="ECO:0000256" key="2">
    <source>
        <dbReference type="ARBA" id="ARBA00022705"/>
    </source>
</evidence>
<reference evidence="9 10" key="1">
    <citation type="submission" date="2012-01" db="EMBL/GenBank/DDBJ databases">
        <title>Improved High-Quality Draft sequence of Metallosphaera yellowstonensis MK1.</title>
        <authorList>
            <consortium name="US DOE Joint Genome Institute"/>
            <person name="Lucas S."/>
            <person name="Han J."/>
            <person name="Cheng J.-F."/>
            <person name="Goodwin L."/>
            <person name="Pitluck S."/>
            <person name="Peters L."/>
            <person name="Teshima H."/>
            <person name="Detter J.C."/>
            <person name="Han C."/>
            <person name="Tapia R."/>
            <person name="Land M."/>
            <person name="Hauser L."/>
            <person name="Kyrpides N."/>
            <person name="Kozubal M."/>
            <person name="Macur R.E."/>
            <person name="Jay Z."/>
            <person name="Inskeep W."/>
            <person name="Woyke T."/>
        </authorList>
    </citation>
    <scope>NUCLEOTIDE SEQUENCE [LARGE SCALE GENOMIC DNA]</scope>
    <source>
        <strain evidence="9 10">MK1</strain>
    </source>
</reference>
<evidence type="ECO:0000259" key="8">
    <source>
        <dbReference type="Pfam" id="PF02747"/>
    </source>
</evidence>
<dbReference type="NCBIfam" id="TIGR00590">
    <property type="entry name" value="pcna"/>
    <property type="match status" value="1"/>
</dbReference>
<dbReference type="RefSeq" id="WP_009073757.1">
    <property type="nucleotide sequence ID" value="NZ_JH597768.1"/>
</dbReference>
<proteinExistence type="inferred from homology"/>
<dbReference type="EMBL" id="JH597768">
    <property type="protein sequence ID" value="EHP69566.1"/>
    <property type="molecule type" value="Genomic_DNA"/>
</dbReference>
<evidence type="ECO:0000256" key="5">
    <source>
        <dbReference type="RuleBase" id="RU003671"/>
    </source>
</evidence>
<gene>
    <name evidence="4" type="primary">pcn</name>
    <name evidence="9" type="ORF">MetMK1DRAFT_00023360</name>
</gene>
<evidence type="ECO:0000256" key="3">
    <source>
        <dbReference type="ARBA" id="ARBA00023125"/>
    </source>
</evidence>
<protein>
    <recommendedName>
        <fullName evidence="4">DNA polymerase sliding clamp</fullName>
    </recommendedName>
    <alternativeName>
        <fullName evidence="4">Proliferating cell nuclear antigen homolog</fullName>
        <shortName evidence="4">PCNA</shortName>
    </alternativeName>
</protein>
<dbReference type="STRING" id="671065.MetMK1DRAFT_00023360"/>
<feature type="domain" description="Proliferating cell nuclear antigen PCNA C-terminal" evidence="8">
    <location>
        <begin position="121"/>
        <end position="242"/>
    </location>
</feature>
<dbReference type="PRINTS" id="PR00339">
    <property type="entry name" value="PCNACYCLIN"/>
</dbReference>
<comment type="function">
    <text evidence="6">Sliding clamp subunit. Responsible for tethering the catalytic subunit of DNA polymerase to DNA during high-speed replication.</text>
</comment>
<dbReference type="AlphaFoldDB" id="H2C6Y9"/>
<feature type="domain" description="Proliferating cell nuclear antigen PCNA N-terminal" evidence="7">
    <location>
        <begin position="6"/>
        <end position="96"/>
    </location>
</feature>
<dbReference type="HAMAP" id="MF_00317">
    <property type="entry name" value="DNApol_clamp_arch"/>
    <property type="match status" value="1"/>
</dbReference>
<evidence type="ECO:0000256" key="4">
    <source>
        <dbReference type="HAMAP-Rule" id="MF_00317"/>
    </source>
</evidence>
<dbReference type="InterPro" id="IPR046938">
    <property type="entry name" value="DNA_clamp_sf"/>
</dbReference>
<dbReference type="GO" id="GO:0030337">
    <property type="term" value="F:DNA polymerase processivity factor activity"/>
    <property type="evidence" value="ECO:0007669"/>
    <property type="project" value="UniProtKB-UniRule"/>
</dbReference>
<keyword evidence="10" id="KW-1185">Reference proteome</keyword>
<dbReference type="Pfam" id="PF02747">
    <property type="entry name" value="PCNA_C"/>
    <property type="match status" value="1"/>
</dbReference>
<dbReference type="CDD" id="cd00577">
    <property type="entry name" value="PCNA"/>
    <property type="match status" value="1"/>
</dbReference>
<dbReference type="HOGENOM" id="CLU_043978_1_0_2"/>
<accession>H2C6Y9</accession>
<keyword evidence="3 4" id="KW-0238">DNA-binding</keyword>
<dbReference type="NCBIfam" id="NF002220">
    <property type="entry name" value="PRK01115.1-3"/>
    <property type="match status" value="1"/>
</dbReference>
<dbReference type="PANTHER" id="PTHR11352:SF0">
    <property type="entry name" value="PROLIFERATING CELL NUCLEAR ANTIGEN"/>
    <property type="match status" value="1"/>
</dbReference>
<evidence type="ECO:0000259" key="7">
    <source>
        <dbReference type="Pfam" id="PF00705"/>
    </source>
</evidence>
<organism evidence="9 10">
    <name type="scientific">Metallosphaera yellowstonensis MK1</name>
    <dbReference type="NCBI Taxonomy" id="671065"/>
    <lineage>
        <taxon>Archaea</taxon>
        <taxon>Thermoproteota</taxon>
        <taxon>Thermoprotei</taxon>
        <taxon>Sulfolobales</taxon>
        <taxon>Sulfolobaceae</taxon>
        <taxon>Metallosphaera</taxon>
    </lineage>
</organism>
<evidence type="ECO:0000256" key="1">
    <source>
        <dbReference type="ARBA" id="ARBA00010462"/>
    </source>
</evidence>
<dbReference type="SUPFAM" id="SSF55979">
    <property type="entry name" value="DNA clamp"/>
    <property type="match status" value="2"/>
</dbReference>
<dbReference type="InterPro" id="IPR000730">
    <property type="entry name" value="Pr_cel_nuc_antig"/>
</dbReference>
<dbReference type="GO" id="GO:0003677">
    <property type="term" value="F:DNA binding"/>
    <property type="evidence" value="ECO:0007669"/>
    <property type="project" value="UniProtKB-UniRule"/>
</dbReference>
<keyword evidence="2 4" id="KW-0235">DNA replication</keyword>
<dbReference type="PANTHER" id="PTHR11352">
    <property type="entry name" value="PROLIFERATING CELL NUCLEAR ANTIGEN"/>
    <property type="match status" value="1"/>
</dbReference>
<evidence type="ECO:0000256" key="6">
    <source>
        <dbReference type="RuleBase" id="RU003673"/>
    </source>
</evidence>
<dbReference type="eggNOG" id="arCOG00488">
    <property type="taxonomic scope" value="Archaea"/>
</dbReference>
<dbReference type="GO" id="GO:0006272">
    <property type="term" value="P:leading strand elongation"/>
    <property type="evidence" value="ECO:0007669"/>
    <property type="project" value="TreeGrafter"/>
</dbReference>
<evidence type="ECO:0000313" key="9">
    <source>
        <dbReference type="EMBL" id="EHP69566.1"/>
    </source>
</evidence>
<dbReference type="InterPro" id="IPR022649">
    <property type="entry name" value="Pr_cel_nuc_antig_C"/>
</dbReference>
<sequence>MRVVYDNAMDFKAIIEALAKMVDEASLTFNSDAMELTAIDRAHISLIKLRFPKEAFKEYDITEEFRLGFNTQYMLKVLRSAKKKEQLEMESQDPSQINLKIIGSMVRDFVVRNIEISASEIPEINFQFDVKAKVVSSGFKRAINEIYTVSDSVQFNATESSLLLKSAGESEIEVEFTKDMGGLQEISIEKPVSSTYSAEYLNDVLVLTKLSGFTKILYSEQKPLQLEFNMDNGGSVVYLLAPQAG</sequence>
<dbReference type="InterPro" id="IPR022648">
    <property type="entry name" value="Pr_cel_nuc_antig_N"/>
</dbReference>